<feature type="region of interest" description="Disordered" evidence="1">
    <location>
        <begin position="647"/>
        <end position="694"/>
    </location>
</feature>
<dbReference type="EMBL" id="BRYA01000280">
    <property type="protein sequence ID" value="GMI46100.1"/>
    <property type="molecule type" value="Genomic_DNA"/>
</dbReference>
<feature type="region of interest" description="Disordered" evidence="1">
    <location>
        <begin position="771"/>
        <end position="797"/>
    </location>
</feature>
<dbReference type="Proteomes" id="UP001165065">
    <property type="component" value="Unassembled WGS sequence"/>
</dbReference>
<reference evidence="3" key="1">
    <citation type="journal article" date="2023" name="Commun. Biol.">
        <title>Genome analysis of Parmales, the sister group of diatoms, reveals the evolutionary specialization of diatoms from phago-mixotrophs to photoautotrophs.</title>
        <authorList>
            <person name="Ban H."/>
            <person name="Sato S."/>
            <person name="Yoshikawa S."/>
            <person name="Yamada K."/>
            <person name="Nakamura Y."/>
            <person name="Ichinomiya M."/>
            <person name="Sato N."/>
            <person name="Blanc-Mathieu R."/>
            <person name="Endo H."/>
            <person name="Kuwata A."/>
            <person name="Ogata H."/>
        </authorList>
    </citation>
    <scope>NUCLEOTIDE SEQUENCE [LARGE SCALE GENOMIC DNA]</scope>
</reference>
<evidence type="ECO:0000313" key="3">
    <source>
        <dbReference type="Proteomes" id="UP001165065"/>
    </source>
</evidence>
<dbReference type="OrthoDB" id="10490859at2759"/>
<organism evidence="2 3">
    <name type="scientific">Triparma columacea</name>
    <dbReference type="NCBI Taxonomy" id="722753"/>
    <lineage>
        <taxon>Eukaryota</taxon>
        <taxon>Sar</taxon>
        <taxon>Stramenopiles</taxon>
        <taxon>Ochrophyta</taxon>
        <taxon>Bolidophyceae</taxon>
        <taxon>Parmales</taxon>
        <taxon>Triparmaceae</taxon>
        <taxon>Triparma</taxon>
    </lineage>
</organism>
<feature type="compositionally biased region" description="Acidic residues" evidence="1">
    <location>
        <begin position="662"/>
        <end position="675"/>
    </location>
</feature>
<feature type="region of interest" description="Disordered" evidence="1">
    <location>
        <begin position="566"/>
        <end position="599"/>
    </location>
</feature>
<proteinExistence type="predicted"/>
<sequence>MGRVKFAEGTKMGVKKSRTLSKAGRNGKSKINRYFENSTKSPPDLTKRSEKVGPKTVSPGSMFVEKRKVGNSRRGGAWKGSSLDFDDEKKEEQAGNTPKLCLCVDFRADSTVEGENFGGLPGGFSGGSKEQDSQGTAFRLLMGEVLESGVKRGFLGMGSYIVGARGMEESSEFGLRDEAVGSWGGESLKSFPQPAAAFSADSSFSYYSSLVTKATTSLLRARIVSRRSMNGGGGRSSLFRKAKGGVTTGRGDKGTENDDPAYRAFLIIYIPDYNLDKSAKAGSSEPFVSLCLKTMTGASSAVKKVKIVVVRCGDSLTFSTRGANKGIEELVGSVEGAGNANLSLEIVTANTPAAVSHILGIINTVYVPELKTKLMLPPIDGDSCEIKLDLHPTVLPDYDVGSLASSRFLRQESLGDLVIKSRVGLEAIDVSLFFGYPLVAMPGGEGGMERKGMAALGSCVTSWLVKEKCGLLLKTKTKNPVTHMFEFYVLLPSSSGKSFLLNQVTDRSLFMGGIVGSGGSDKKSENGEGKKAYEGYISEAMGLFDIGPLNPLFLDGSVEEVELKVGLGAGEEEGEEEDSESEEEDYGDDDDSETTKEYGSVLDMDIVNMDIVSMDIVGMDIVDEASGKMKQPDPITAALPKSMANGLLRGKMPQNRKKITFDDSDLSSDDEEVGDTVDYTSKTPSKRKGASPKQIVSPIVYGRKKQTIETEVQKPSDKTTKTTRMLPTNGDGLVEDIQEAEVVVEAEEVGEEAEEVGGEAEEVIVEAEVIEEEEESEGGGDKDEVGGVQFVYSFEEE</sequence>
<gene>
    <name evidence="2" type="ORF">TrCOL_g7916</name>
</gene>
<feature type="compositionally biased region" description="Basic residues" evidence="1">
    <location>
        <begin position="13"/>
        <end position="31"/>
    </location>
</feature>
<feature type="region of interest" description="Disordered" evidence="1">
    <location>
        <begin position="1"/>
        <end position="91"/>
    </location>
</feature>
<feature type="compositionally biased region" description="Acidic residues" evidence="1">
    <location>
        <begin position="570"/>
        <end position="592"/>
    </location>
</feature>
<feature type="region of interest" description="Disordered" evidence="1">
    <location>
        <begin position="707"/>
        <end position="732"/>
    </location>
</feature>
<accession>A0A9W7GJ10</accession>
<evidence type="ECO:0000313" key="2">
    <source>
        <dbReference type="EMBL" id="GMI46100.1"/>
    </source>
</evidence>
<feature type="compositionally biased region" description="Basic and acidic residues" evidence="1">
    <location>
        <begin position="707"/>
        <end position="720"/>
    </location>
</feature>
<keyword evidence="3" id="KW-1185">Reference proteome</keyword>
<evidence type="ECO:0000256" key="1">
    <source>
        <dbReference type="SAM" id="MobiDB-lite"/>
    </source>
</evidence>
<comment type="caution">
    <text evidence="2">The sequence shown here is derived from an EMBL/GenBank/DDBJ whole genome shotgun (WGS) entry which is preliminary data.</text>
</comment>
<name>A0A9W7GJ10_9STRA</name>
<dbReference type="AlphaFoldDB" id="A0A9W7GJ10"/>
<protein>
    <submittedName>
        <fullName evidence="2">Uncharacterized protein</fullName>
    </submittedName>
</protein>